<protein>
    <recommendedName>
        <fullName evidence="3">Secreted protein</fullName>
    </recommendedName>
</protein>
<proteinExistence type="predicted"/>
<dbReference type="AlphaFoldDB" id="A0A131YDB2"/>
<keyword evidence="1" id="KW-0732">Signal</keyword>
<reference evidence="2" key="1">
    <citation type="journal article" date="2016" name="Ticks Tick Borne Dis.">
        <title>De novo assembly and annotation of the salivary gland transcriptome of Rhipicephalus appendiculatus male and female ticks during blood feeding.</title>
        <authorList>
            <person name="de Castro M.H."/>
            <person name="de Klerk D."/>
            <person name="Pienaar R."/>
            <person name="Latif A.A."/>
            <person name="Rees D.J."/>
            <person name="Mans B.J."/>
        </authorList>
    </citation>
    <scope>NUCLEOTIDE SEQUENCE</scope>
    <source>
        <tissue evidence="2">Salivary glands</tissue>
    </source>
</reference>
<organism evidence="2">
    <name type="scientific">Rhipicephalus appendiculatus</name>
    <name type="common">Brown ear tick</name>
    <dbReference type="NCBI Taxonomy" id="34631"/>
    <lineage>
        <taxon>Eukaryota</taxon>
        <taxon>Metazoa</taxon>
        <taxon>Ecdysozoa</taxon>
        <taxon>Arthropoda</taxon>
        <taxon>Chelicerata</taxon>
        <taxon>Arachnida</taxon>
        <taxon>Acari</taxon>
        <taxon>Parasitiformes</taxon>
        <taxon>Ixodida</taxon>
        <taxon>Ixodoidea</taxon>
        <taxon>Ixodidae</taxon>
        <taxon>Rhipicephalinae</taxon>
        <taxon>Rhipicephalus</taxon>
        <taxon>Rhipicephalus</taxon>
    </lineage>
</organism>
<sequence length="91" mass="10667">MSRLGLSWTPMRTFFFFTTLVFMRLFLHELVLRSCCYHHNEKPTSPTKLPSHSCIAATPSHLEALSFFRYAILYITKKKKDNSRLTLSHCL</sequence>
<accession>A0A131YDB2</accession>
<dbReference type="EMBL" id="GEDV01012646">
    <property type="protein sequence ID" value="JAP75911.1"/>
    <property type="molecule type" value="Transcribed_RNA"/>
</dbReference>
<evidence type="ECO:0000256" key="1">
    <source>
        <dbReference type="SAM" id="SignalP"/>
    </source>
</evidence>
<evidence type="ECO:0000313" key="2">
    <source>
        <dbReference type="EMBL" id="JAP75911.1"/>
    </source>
</evidence>
<feature type="signal peptide" evidence="1">
    <location>
        <begin position="1"/>
        <end position="33"/>
    </location>
</feature>
<feature type="chain" id="PRO_5007284661" description="Secreted protein" evidence="1">
    <location>
        <begin position="34"/>
        <end position="91"/>
    </location>
</feature>
<evidence type="ECO:0008006" key="3">
    <source>
        <dbReference type="Google" id="ProtNLM"/>
    </source>
</evidence>
<name>A0A131YDB2_RHIAP</name>